<protein>
    <submittedName>
        <fullName evidence="1">Uncharacterized protein</fullName>
    </submittedName>
</protein>
<sequence length="83" mass="9314">MGLSWCREPPGIPAWTKRLTVPDSEARRRGQVREDFVLEGLYWEAGTARLLRPAFVMWPSEGRFDPQVRAGGVAGPAVRADDF</sequence>
<reference evidence="1 2" key="1">
    <citation type="submission" date="2024-09" db="EMBL/GenBank/DDBJ databases">
        <authorList>
            <person name="Sun Q."/>
            <person name="Mori K."/>
        </authorList>
    </citation>
    <scope>NUCLEOTIDE SEQUENCE [LARGE SCALE GENOMIC DNA]</scope>
    <source>
        <strain evidence="1 2">JCM 3143</strain>
    </source>
</reference>
<dbReference type="Proteomes" id="UP001589532">
    <property type="component" value="Unassembled WGS sequence"/>
</dbReference>
<gene>
    <name evidence="1" type="ORF">ACFFSA_40605</name>
</gene>
<proteinExistence type="predicted"/>
<evidence type="ECO:0000313" key="1">
    <source>
        <dbReference type="EMBL" id="MFB9629413.1"/>
    </source>
</evidence>
<comment type="caution">
    <text evidence="1">The sequence shown here is derived from an EMBL/GenBank/DDBJ whole genome shotgun (WGS) entry which is preliminary data.</text>
</comment>
<accession>A0ABV5SCL2</accession>
<evidence type="ECO:0000313" key="2">
    <source>
        <dbReference type="Proteomes" id="UP001589532"/>
    </source>
</evidence>
<name>A0ABV5SCL2_9ACTN</name>
<keyword evidence="2" id="KW-1185">Reference proteome</keyword>
<dbReference type="RefSeq" id="WP_345003447.1">
    <property type="nucleotide sequence ID" value="NZ_BAAAXV010000012.1"/>
</dbReference>
<dbReference type="EMBL" id="JBHMBW010000057">
    <property type="protein sequence ID" value="MFB9629413.1"/>
    <property type="molecule type" value="Genomic_DNA"/>
</dbReference>
<organism evidence="1 2">
    <name type="scientific">Nonomuraea helvata</name>
    <dbReference type="NCBI Taxonomy" id="37484"/>
    <lineage>
        <taxon>Bacteria</taxon>
        <taxon>Bacillati</taxon>
        <taxon>Actinomycetota</taxon>
        <taxon>Actinomycetes</taxon>
        <taxon>Streptosporangiales</taxon>
        <taxon>Streptosporangiaceae</taxon>
        <taxon>Nonomuraea</taxon>
    </lineage>
</organism>